<sequence length="76" mass="8296">MEVVVILLCKMVICWYTVHGYGDDGETGSIQLSEAIVKSLTTTTAPSGTYVHSHSVLPIVPIHRSHTVCILMKTIL</sequence>
<gene>
    <name evidence="2" type="ORF">Hamer_G021977</name>
</gene>
<dbReference type="AlphaFoldDB" id="A0A8J5JII6"/>
<evidence type="ECO:0000313" key="2">
    <source>
        <dbReference type="EMBL" id="KAG7154963.1"/>
    </source>
</evidence>
<comment type="caution">
    <text evidence="2">The sequence shown here is derived from an EMBL/GenBank/DDBJ whole genome shotgun (WGS) entry which is preliminary data.</text>
</comment>
<feature type="chain" id="PRO_5035168563" description="Secreted protein" evidence="1">
    <location>
        <begin position="21"/>
        <end position="76"/>
    </location>
</feature>
<evidence type="ECO:0000313" key="3">
    <source>
        <dbReference type="Proteomes" id="UP000747542"/>
    </source>
</evidence>
<proteinExistence type="predicted"/>
<accession>A0A8J5JII6</accession>
<organism evidence="2 3">
    <name type="scientific">Homarus americanus</name>
    <name type="common">American lobster</name>
    <dbReference type="NCBI Taxonomy" id="6706"/>
    <lineage>
        <taxon>Eukaryota</taxon>
        <taxon>Metazoa</taxon>
        <taxon>Ecdysozoa</taxon>
        <taxon>Arthropoda</taxon>
        <taxon>Crustacea</taxon>
        <taxon>Multicrustacea</taxon>
        <taxon>Malacostraca</taxon>
        <taxon>Eumalacostraca</taxon>
        <taxon>Eucarida</taxon>
        <taxon>Decapoda</taxon>
        <taxon>Pleocyemata</taxon>
        <taxon>Astacidea</taxon>
        <taxon>Nephropoidea</taxon>
        <taxon>Nephropidae</taxon>
        <taxon>Homarus</taxon>
    </lineage>
</organism>
<feature type="signal peptide" evidence="1">
    <location>
        <begin position="1"/>
        <end position="20"/>
    </location>
</feature>
<dbReference type="Proteomes" id="UP000747542">
    <property type="component" value="Unassembled WGS sequence"/>
</dbReference>
<protein>
    <recommendedName>
        <fullName evidence="4">Secreted protein</fullName>
    </recommendedName>
</protein>
<dbReference type="EMBL" id="JAHLQT010043253">
    <property type="protein sequence ID" value="KAG7154963.1"/>
    <property type="molecule type" value="Genomic_DNA"/>
</dbReference>
<reference evidence="2" key="1">
    <citation type="journal article" date="2021" name="Sci. Adv.">
        <title>The American lobster genome reveals insights on longevity, neural, and immune adaptations.</title>
        <authorList>
            <person name="Polinski J.M."/>
            <person name="Zimin A.V."/>
            <person name="Clark K.F."/>
            <person name="Kohn A.B."/>
            <person name="Sadowski N."/>
            <person name="Timp W."/>
            <person name="Ptitsyn A."/>
            <person name="Khanna P."/>
            <person name="Romanova D.Y."/>
            <person name="Williams P."/>
            <person name="Greenwood S.J."/>
            <person name="Moroz L.L."/>
            <person name="Walt D.R."/>
            <person name="Bodnar A.G."/>
        </authorList>
    </citation>
    <scope>NUCLEOTIDE SEQUENCE</scope>
    <source>
        <strain evidence="2">GMGI-L3</strain>
    </source>
</reference>
<name>A0A8J5JII6_HOMAM</name>
<evidence type="ECO:0008006" key="4">
    <source>
        <dbReference type="Google" id="ProtNLM"/>
    </source>
</evidence>
<keyword evidence="1" id="KW-0732">Signal</keyword>
<keyword evidence="3" id="KW-1185">Reference proteome</keyword>
<evidence type="ECO:0000256" key="1">
    <source>
        <dbReference type="SAM" id="SignalP"/>
    </source>
</evidence>